<accession>A0ABY5KB87</accession>
<dbReference type="Proteomes" id="UP001315860">
    <property type="component" value="Chromosome"/>
</dbReference>
<evidence type="ECO:0000256" key="1">
    <source>
        <dbReference type="SAM" id="Phobius"/>
    </source>
</evidence>
<protein>
    <recommendedName>
        <fullName evidence="4">DUF4190 domain-containing protein</fullName>
    </recommendedName>
</protein>
<evidence type="ECO:0000313" key="3">
    <source>
        <dbReference type="Proteomes" id="UP001315860"/>
    </source>
</evidence>
<sequence>MDDSYTPSERRGYRRIAIVGVLLLLALGLFPATAAVFDETNEGAILPVFVLVMILVGALLWVFVPAIAGEGRRLGHRIAVGAAAGLAAAAVAVIVFYSLLNGYSGT</sequence>
<dbReference type="EMBL" id="CP101990">
    <property type="protein sequence ID" value="UUI67712.1"/>
    <property type="molecule type" value="Genomic_DNA"/>
</dbReference>
<keyword evidence="1" id="KW-0472">Membrane</keyword>
<keyword evidence="1" id="KW-1133">Transmembrane helix</keyword>
<name>A0ABY5KB87_9ACTN</name>
<keyword evidence="3" id="KW-1185">Reference proteome</keyword>
<keyword evidence="1" id="KW-0812">Transmembrane</keyword>
<evidence type="ECO:0008006" key="4">
    <source>
        <dbReference type="Google" id="ProtNLM"/>
    </source>
</evidence>
<reference evidence="2 3" key="1">
    <citation type="submission" date="2022-07" db="EMBL/GenBank/DDBJ databases">
        <title>Novel species in genus Aeromicrobium.</title>
        <authorList>
            <person name="Ye L."/>
        </authorList>
    </citation>
    <scope>NUCLEOTIDE SEQUENCE [LARGE SCALE GENOMIC DNA]</scope>
    <source>
        <strain evidence="3">zg-Y50</strain>
    </source>
</reference>
<proteinExistence type="predicted"/>
<organism evidence="2 3">
    <name type="scientific">Aeromicrobium duanguangcaii</name>
    <dbReference type="NCBI Taxonomy" id="2968086"/>
    <lineage>
        <taxon>Bacteria</taxon>
        <taxon>Bacillati</taxon>
        <taxon>Actinomycetota</taxon>
        <taxon>Actinomycetes</taxon>
        <taxon>Propionibacteriales</taxon>
        <taxon>Nocardioidaceae</taxon>
        <taxon>Aeromicrobium</taxon>
    </lineage>
</organism>
<gene>
    <name evidence="2" type="ORF">NP095_10940</name>
</gene>
<evidence type="ECO:0000313" key="2">
    <source>
        <dbReference type="EMBL" id="UUI67712.1"/>
    </source>
</evidence>
<feature type="transmembrane region" description="Helical" evidence="1">
    <location>
        <begin position="44"/>
        <end position="66"/>
    </location>
</feature>
<dbReference type="RefSeq" id="WP_232418863.1">
    <property type="nucleotide sequence ID" value="NZ_CP101990.1"/>
</dbReference>
<feature type="transmembrane region" description="Helical" evidence="1">
    <location>
        <begin position="78"/>
        <end position="100"/>
    </location>
</feature>